<organism evidence="1 2">
    <name type="scientific">Mucilaginibacter pineti</name>
    <dbReference type="NCBI Taxonomy" id="1391627"/>
    <lineage>
        <taxon>Bacteria</taxon>
        <taxon>Pseudomonadati</taxon>
        <taxon>Bacteroidota</taxon>
        <taxon>Sphingobacteriia</taxon>
        <taxon>Sphingobacteriales</taxon>
        <taxon>Sphingobacteriaceae</taxon>
        <taxon>Mucilaginibacter</taxon>
    </lineage>
</organism>
<evidence type="ECO:0000313" key="2">
    <source>
        <dbReference type="Proteomes" id="UP000199072"/>
    </source>
</evidence>
<accession>A0A1G7DZD5</accession>
<sequence length="368" mass="42588">MKKTLAIIITILFHYVSYAQLRDTALAKRITINGFCLCSTTIADLRKSNPDLKETDVEEMDLSKNCFGEDQQFLAGKGYYTNAQPGIIFQKERDSAFISKIRLTREFKGKLPDGNFIDLKKFLLKDLFKLYPQFKDKWQSRDCSEYWKFSNDTISFYVKINKNKKPQFPIDKQFYLNKPIEGVDITISCGLIRARDAGYRDARYRDTWYNDAWYHDALYHDAEKHKDGVYYLDRIRVHKSDLQKINPTDIASLDVIKDSVITKRFGSNSTAGLFFIETKNFAKSRYQKYFSSKSPEYAKLITDPGIDAAIQYILNDKVLKENFEGDLAGINDKRFKGIKILTKAELISIYGISDKDYGVVISTDLTKK</sequence>
<reference evidence="1 2" key="1">
    <citation type="submission" date="2016-10" db="EMBL/GenBank/DDBJ databases">
        <authorList>
            <person name="de Groot N.N."/>
        </authorList>
    </citation>
    <scope>NUCLEOTIDE SEQUENCE [LARGE SCALE GENOMIC DNA]</scope>
    <source>
        <strain evidence="1 2">47C3B</strain>
    </source>
</reference>
<dbReference type="AlphaFoldDB" id="A0A1G7DZD5"/>
<proteinExistence type="predicted"/>
<dbReference type="OrthoDB" id="1390442at2"/>
<protein>
    <submittedName>
        <fullName evidence="1">Uncharacterized protein</fullName>
    </submittedName>
</protein>
<dbReference type="RefSeq" id="WP_091150570.1">
    <property type="nucleotide sequence ID" value="NZ_FNAI01000007.1"/>
</dbReference>
<keyword evidence="2" id="KW-1185">Reference proteome</keyword>
<dbReference type="EMBL" id="FNAI01000007">
    <property type="protein sequence ID" value="SDE56455.1"/>
    <property type="molecule type" value="Genomic_DNA"/>
</dbReference>
<name>A0A1G7DZD5_9SPHI</name>
<dbReference type="Proteomes" id="UP000199072">
    <property type="component" value="Unassembled WGS sequence"/>
</dbReference>
<gene>
    <name evidence="1" type="ORF">SAMN05216464_107188</name>
</gene>
<evidence type="ECO:0000313" key="1">
    <source>
        <dbReference type="EMBL" id="SDE56455.1"/>
    </source>
</evidence>